<dbReference type="Proteomes" id="UP000224460">
    <property type="component" value="Unassembled WGS sequence"/>
</dbReference>
<protein>
    <submittedName>
        <fullName evidence="1">Uncharacterized protein</fullName>
    </submittedName>
</protein>
<dbReference type="EMBL" id="PEDL01000024">
    <property type="protein sequence ID" value="PHV69551.1"/>
    <property type="molecule type" value="Genomic_DNA"/>
</dbReference>
<proteinExistence type="predicted"/>
<accession>A0AC61DA18</accession>
<gene>
    <name evidence="1" type="ORF">CS063_15000</name>
</gene>
<name>A0AC61DA18_9FIRM</name>
<evidence type="ECO:0000313" key="2">
    <source>
        <dbReference type="Proteomes" id="UP000224460"/>
    </source>
</evidence>
<sequence>MTSKTFSTGMAALSKNYTKCVFNPNDKEMAKMWYALLKHIEDEVFMKAVEKILLNEIFAPNLATISKYCSEVAAPLEADDTEGWGMVIKAINNFGYMRAEEAMSSLPYTVRQAVERVGGFMMICQCEEPDVIRGQFNKAMAAINQRERTTRREKVGLLSALALEDKRIDIPLLETQEVEYTDIDFNIGQCKLLKNLARRAKDEKECKKEQATT</sequence>
<organism evidence="1 2">
    <name type="scientific">Sporanaerobium hydrogeniformans</name>
    <dbReference type="NCBI Taxonomy" id="3072179"/>
    <lineage>
        <taxon>Bacteria</taxon>
        <taxon>Bacillati</taxon>
        <taxon>Bacillota</taxon>
        <taxon>Clostridia</taxon>
        <taxon>Lachnospirales</taxon>
        <taxon>Lachnospiraceae</taxon>
        <taxon>Sporanaerobium</taxon>
    </lineage>
</organism>
<reference evidence="1" key="1">
    <citation type="submission" date="2017-10" db="EMBL/GenBank/DDBJ databases">
        <title>Genome sequence of cellulolytic Lachnospiraceae bacterium XHS1971 isolated from hotspring sediment.</title>
        <authorList>
            <person name="Vasudevan G."/>
            <person name="Joshi A.J."/>
            <person name="Hivarkar S."/>
            <person name="Lanjekar V.B."/>
            <person name="Dhakephalkar P.K."/>
            <person name="Dagar S."/>
        </authorList>
    </citation>
    <scope>NUCLEOTIDE SEQUENCE</scope>
    <source>
        <strain evidence="1">XHS1971</strain>
    </source>
</reference>
<keyword evidence="2" id="KW-1185">Reference proteome</keyword>
<comment type="caution">
    <text evidence="1">The sequence shown here is derived from an EMBL/GenBank/DDBJ whole genome shotgun (WGS) entry which is preliminary data.</text>
</comment>
<evidence type="ECO:0000313" key="1">
    <source>
        <dbReference type="EMBL" id="PHV69551.1"/>
    </source>
</evidence>